<organism evidence="1 2">
    <name type="scientific">Gandjariella thermophila</name>
    <dbReference type="NCBI Taxonomy" id="1931992"/>
    <lineage>
        <taxon>Bacteria</taxon>
        <taxon>Bacillati</taxon>
        <taxon>Actinomycetota</taxon>
        <taxon>Actinomycetes</taxon>
        <taxon>Pseudonocardiales</taxon>
        <taxon>Pseudonocardiaceae</taxon>
        <taxon>Gandjariella</taxon>
    </lineage>
</organism>
<dbReference type="EMBL" id="BJFL01000046">
    <property type="protein sequence ID" value="GDY33552.1"/>
    <property type="molecule type" value="Genomic_DNA"/>
</dbReference>
<dbReference type="InterPro" id="IPR029063">
    <property type="entry name" value="SAM-dependent_MTases_sf"/>
</dbReference>
<sequence length="286" mass="32043">MTILSETSPCILCGESGRTAPALRGILRRCTSCGFTWTAPSDDPTPDTELYDEDYFRDGAYRDYFAEHAQRRYEAARRLRWVQTLLRPRSVLEAGPAAGFFLEAARAAGITVDGVEPAAVCVRFAREHLNLPIRQGCFETSPPPSAPVDAVCAFHVLEHVADPHQFLTAAHRALRPGGALAVEVPNIASAAAARQGGAWHALQPAFHRWHFSPPSLTRLVEGHGFRVEHCDTVSVSYYLRPRYWISPRGGWMLVKEWAGAGNPRKPHPRRFDLLRLLATRRERDRW</sequence>
<dbReference type="AlphaFoldDB" id="A0A4D4JDQ9"/>
<keyword evidence="2" id="KW-1185">Reference proteome</keyword>
<dbReference type="Gene3D" id="3.40.50.150">
    <property type="entry name" value="Vaccinia Virus protein VP39"/>
    <property type="match status" value="1"/>
</dbReference>
<dbReference type="PANTHER" id="PTHR43861">
    <property type="entry name" value="TRANS-ACONITATE 2-METHYLTRANSFERASE-RELATED"/>
    <property type="match status" value="1"/>
</dbReference>
<name>A0A4D4JDQ9_9PSEU</name>
<evidence type="ECO:0000313" key="1">
    <source>
        <dbReference type="EMBL" id="GDY33552.1"/>
    </source>
</evidence>
<accession>A0A4D4JDQ9</accession>
<dbReference type="Pfam" id="PF13489">
    <property type="entry name" value="Methyltransf_23"/>
    <property type="match status" value="1"/>
</dbReference>
<gene>
    <name evidence="1" type="ORF">GTS_51850</name>
</gene>
<dbReference type="OrthoDB" id="9810247at2"/>
<dbReference type="PANTHER" id="PTHR43861:SF6">
    <property type="entry name" value="METHYLTRANSFERASE TYPE 11"/>
    <property type="match status" value="1"/>
</dbReference>
<reference evidence="2" key="1">
    <citation type="submission" date="2019-04" db="EMBL/GenBank/DDBJ databases">
        <title>Draft genome sequence of Pseudonocardiaceae bacterium SL3-2-4.</title>
        <authorList>
            <person name="Ningsih F."/>
            <person name="Yokota A."/>
            <person name="Sakai Y."/>
            <person name="Nanatani K."/>
            <person name="Yabe S."/>
            <person name="Oetari A."/>
            <person name="Sjamsuridzal W."/>
        </authorList>
    </citation>
    <scope>NUCLEOTIDE SEQUENCE [LARGE SCALE GENOMIC DNA]</scope>
    <source>
        <strain evidence="2">SL3-2-4</strain>
    </source>
</reference>
<evidence type="ECO:0008006" key="3">
    <source>
        <dbReference type="Google" id="ProtNLM"/>
    </source>
</evidence>
<comment type="caution">
    <text evidence="1">The sequence shown here is derived from an EMBL/GenBank/DDBJ whole genome shotgun (WGS) entry which is preliminary data.</text>
</comment>
<dbReference type="Proteomes" id="UP000298860">
    <property type="component" value="Unassembled WGS sequence"/>
</dbReference>
<dbReference type="CDD" id="cd02440">
    <property type="entry name" value="AdoMet_MTases"/>
    <property type="match status" value="1"/>
</dbReference>
<protein>
    <recommendedName>
        <fullName evidence="3">Methyltransferase type 11</fullName>
    </recommendedName>
</protein>
<evidence type="ECO:0000313" key="2">
    <source>
        <dbReference type="Proteomes" id="UP000298860"/>
    </source>
</evidence>
<proteinExistence type="predicted"/>
<dbReference type="SUPFAM" id="SSF53335">
    <property type="entry name" value="S-adenosyl-L-methionine-dependent methyltransferases"/>
    <property type="match status" value="1"/>
</dbReference>